<reference evidence="1 2" key="1">
    <citation type="journal article" date="2018" name="Sci. Rep.">
        <title>Genomic signatures of local adaptation to the degree of environmental predictability in rotifers.</title>
        <authorList>
            <person name="Franch-Gras L."/>
            <person name="Hahn C."/>
            <person name="Garcia-Roger E.M."/>
            <person name="Carmona M.J."/>
            <person name="Serra M."/>
            <person name="Gomez A."/>
        </authorList>
    </citation>
    <scope>NUCLEOTIDE SEQUENCE [LARGE SCALE GENOMIC DNA]</scope>
    <source>
        <strain evidence="1">HYR1</strain>
    </source>
</reference>
<organism evidence="1 2">
    <name type="scientific">Brachionus plicatilis</name>
    <name type="common">Marine rotifer</name>
    <name type="synonym">Brachionus muelleri</name>
    <dbReference type="NCBI Taxonomy" id="10195"/>
    <lineage>
        <taxon>Eukaryota</taxon>
        <taxon>Metazoa</taxon>
        <taxon>Spiralia</taxon>
        <taxon>Gnathifera</taxon>
        <taxon>Rotifera</taxon>
        <taxon>Eurotatoria</taxon>
        <taxon>Monogononta</taxon>
        <taxon>Pseudotrocha</taxon>
        <taxon>Ploima</taxon>
        <taxon>Brachionidae</taxon>
        <taxon>Brachionus</taxon>
    </lineage>
</organism>
<evidence type="ECO:0000313" key="1">
    <source>
        <dbReference type="EMBL" id="RNA06327.1"/>
    </source>
</evidence>
<dbReference type="Proteomes" id="UP000276133">
    <property type="component" value="Unassembled WGS sequence"/>
</dbReference>
<sequence length="360" mass="41919">MINQAYHTLDYSQDYAYTNPFPMRPIHSFSSKLRNTPYDAPPRNQVFSNQAPQLYQNNYQLPAFTINQPMLPFTLQNNRQTPNQDQINLAKGIECLTTRTFESQHPTTSYHSPETFQSDNNTEKLSHFTLKFANYIKELKPNVSILTLKNCPLNAFEHGIRELTKTKKFYLALHNVDIEFDIKSERAKERLKKEYDIDNTLRMVKKSTVYSNFTNQAYNKTNFQQNNLISLVKFMIEMFKNPSQVTEAGNEDPTPILNLIAQSFGQDFSRAISTQLFRSLDQNDPNMANPNCQSLNGQFKRVQIENALITHEIDIFSLNETFFKPTDNFHLKNYKIFRKDRAKREEKNNIKKGGRVAQGI</sequence>
<accession>A0A3M7Q4I1</accession>
<protein>
    <submittedName>
        <fullName evidence="1">Uncharacterized protein</fullName>
    </submittedName>
</protein>
<keyword evidence="2" id="KW-1185">Reference proteome</keyword>
<proteinExistence type="predicted"/>
<gene>
    <name evidence="1" type="ORF">BpHYR1_015248</name>
</gene>
<name>A0A3M7Q4I1_BRAPC</name>
<dbReference type="EMBL" id="REGN01007433">
    <property type="protein sequence ID" value="RNA06327.1"/>
    <property type="molecule type" value="Genomic_DNA"/>
</dbReference>
<comment type="caution">
    <text evidence="1">The sequence shown here is derived from an EMBL/GenBank/DDBJ whole genome shotgun (WGS) entry which is preliminary data.</text>
</comment>
<dbReference type="AlphaFoldDB" id="A0A3M7Q4I1"/>
<evidence type="ECO:0000313" key="2">
    <source>
        <dbReference type="Proteomes" id="UP000276133"/>
    </source>
</evidence>